<dbReference type="AlphaFoldDB" id="A0A7X0MK53"/>
<dbReference type="PANTHER" id="PTHR13693:SF77">
    <property type="entry name" value="8-AMINO-7-OXONONANOATE SYNTHASE"/>
    <property type="match status" value="1"/>
</dbReference>
<comment type="cofactor">
    <cofactor evidence="1 6">
        <name>pyridoxal 5'-phosphate</name>
        <dbReference type="ChEBI" id="CHEBI:597326"/>
    </cofactor>
</comment>
<keyword evidence="4 8" id="KW-0808">Transferase</keyword>
<sequence>MKRSAYDSMREKLNLREANSSIRNLQQENTLYDFSSNDYLGFARSQELKDLIKLELEKYPQYLSGATGSRLLSGNSAFAEFLEKEIAAHHHAAHGLLFNTGYSANTALFSSLPQKGDTVIYDEYIHASVIDGTRLSFATRLKFRHNDLEDLKKKLLQCTGTCYVAVESVYSMDGDLADLTGISALCTQHEAHLIVDEAHAFGVLGTGLVDLLKIQTTVFARVITFGKALGLHGAIVLGSDLLRDYLINFARPFIYSTAPPFSLLISLQVAYKHLLSHPEHQVTLQHKSSLLKAHLPPREQLRSSCNPAAIQAIFLNGNEETIRLSQALQQRGFDVRPIRSPTVPKGKERLRICLHIHNTDQEILELCHHLKQLSQ</sequence>
<evidence type="ECO:0000256" key="5">
    <source>
        <dbReference type="ARBA" id="ARBA00022898"/>
    </source>
</evidence>
<dbReference type="Proteomes" id="UP000521017">
    <property type="component" value="Unassembled WGS sequence"/>
</dbReference>
<organism evidence="8 9">
    <name type="scientific">Pedobacter cryoconitis</name>
    <dbReference type="NCBI Taxonomy" id="188932"/>
    <lineage>
        <taxon>Bacteria</taxon>
        <taxon>Pseudomonadati</taxon>
        <taxon>Bacteroidota</taxon>
        <taxon>Sphingobacteriia</taxon>
        <taxon>Sphingobacteriales</taxon>
        <taxon>Sphingobacteriaceae</taxon>
        <taxon>Pedobacter</taxon>
    </lineage>
</organism>
<dbReference type="EC" id="2.3.1.47" evidence="8"/>
<evidence type="ECO:0000259" key="7">
    <source>
        <dbReference type="Pfam" id="PF00155"/>
    </source>
</evidence>
<dbReference type="PROSITE" id="PS00599">
    <property type="entry name" value="AA_TRANSFER_CLASS_2"/>
    <property type="match status" value="1"/>
</dbReference>
<evidence type="ECO:0000313" key="8">
    <source>
        <dbReference type="EMBL" id="MBB6501691.1"/>
    </source>
</evidence>
<dbReference type="InterPro" id="IPR015421">
    <property type="entry name" value="PyrdxlP-dep_Trfase_major"/>
</dbReference>
<evidence type="ECO:0000256" key="3">
    <source>
        <dbReference type="ARBA" id="ARBA00010008"/>
    </source>
</evidence>
<dbReference type="SUPFAM" id="SSF53383">
    <property type="entry name" value="PLP-dependent transferases"/>
    <property type="match status" value="1"/>
</dbReference>
<feature type="domain" description="Aminotransferase class I/classII large" evidence="7">
    <location>
        <begin position="32"/>
        <end position="370"/>
    </location>
</feature>
<protein>
    <submittedName>
        <fullName evidence="8">8-amino-7-oxononanoate synthase</fullName>
        <ecNumber evidence="8">2.3.1.47</ecNumber>
    </submittedName>
</protein>
<dbReference type="Pfam" id="PF00155">
    <property type="entry name" value="Aminotran_1_2"/>
    <property type="match status" value="1"/>
</dbReference>
<dbReference type="GO" id="GO:0009102">
    <property type="term" value="P:biotin biosynthetic process"/>
    <property type="evidence" value="ECO:0007669"/>
    <property type="project" value="TreeGrafter"/>
</dbReference>
<dbReference type="InterPro" id="IPR050087">
    <property type="entry name" value="AON_synthase_class-II"/>
</dbReference>
<dbReference type="Gene3D" id="3.40.640.10">
    <property type="entry name" value="Type I PLP-dependent aspartate aminotransferase-like (Major domain)"/>
    <property type="match status" value="1"/>
</dbReference>
<dbReference type="EMBL" id="JACHCC010000010">
    <property type="protein sequence ID" value="MBB6501691.1"/>
    <property type="molecule type" value="Genomic_DNA"/>
</dbReference>
<evidence type="ECO:0000313" key="9">
    <source>
        <dbReference type="Proteomes" id="UP000521017"/>
    </source>
</evidence>
<gene>
    <name evidence="8" type="ORF">HDF25_003866</name>
</gene>
<dbReference type="InterPro" id="IPR015422">
    <property type="entry name" value="PyrdxlP-dep_Trfase_small"/>
</dbReference>
<dbReference type="InterPro" id="IPR001917">
    <property type="entry name" value="Aminotrans_II_pyridoxalP_BS"/>
</dbReference>
<keyword evidence="5 6" id="KW-0663">Pyridoxal phosphate</keyword>
<dbReference type="InterPro" id="IPR004839">
    <property type="entry name" value="Aminotransferase_I/II_large"/>
</dbReference>
<dbReference type="InterPro" id="IPR015424">
    <property type="entry name" value="PyrdxlP-dep_Trfase"/>
</dbReference>
<accession>A0A7X0MK53</accession>
<name>A0A7X0MK53_9SPHI</name>
<dbReference type="GO" id="GO:0030170">
    <property type="term" value="F:pyridoxal phosphate binding"/>
    <property type="evidence" value="ECO:0007669"/>
    <property type="project" value="InterPro"/>
</dbReference>
<comment type="similarity">
    <text evidence="3">Belongs to the class-II pyridoxal-phosphate-dependent aminotransferase family. BioF subfamily.</text>
</comment>
<dbReference type="PANTHER" id="PTHR13693">
    <property type="entry name" value="CLASS II AMINOTRANSFERASE/8-AMINO-7-OXONONANOATE SYNTHASE"/>
    <property type="match status" value="1"/>
</dbReference>
<evidence type="ECO:0000256" key="4">
    <source>
        <dbReference type="ARBA" id="ARBA00022679"/>
    </source>
</evidence>
<evidence type="ECO:0000256" key="1">
    <source>
        <dbReference type="ARBA" id="ARBA00001933"/>
    </source>
</evidence>
<comment type="pathway">
    <text evidence="2">Lipid metabolism.</text>
</comment>
<reference evidence="8 9" key="1">
    <citation type="submission" date="2020-08" db="EMBL/GenBank/DDBJ databases">
        <title>Genomic Encyclopedia of Type Strains, Phase IV (KMG-V): Genome sequencing to study the core and pangenomes of soil and plant-associated prokaryotes.</title>
        <authorList>
            <person name="Whitman W."/>
        </authorList>
    </citation>
    <scope>NUCLEOTIDE SEQUENCE [LARGE SCALE GENOMIC DNA]</scope>
    <source>
        <strain evidence="8 9">M2T3</strain>
    </source>
</reference>
<proteinExistence type="inferred from homology"/>
<dbReference type="GO" id="GO:0008710">
    <property type="term" value="F:8-amino-7-oxononanoate synthase activity"/>
    <property type="evidence" value="ECO:0007669"/>
    <property type="project" value="UniProtKB-EC"/>
</dbReference>
<keyword evidence="8" id="KW-0012">Acyltransferase</keyword>
<comment type="caution">
    <text evidence="8">The sequence shown here is derived from an EMBL/GenBank/DDBJ whole genome shotgun (WGS) entry which is preliminary data.</text>
</comment>
<dbReference type="Gene3D" id="3.90.1150.10">
    <property type="entry name" value="Aspartate Aminotransferase, domain 1"/>
    <property type="match status" value="1"/>
</dbReference>
<evidence type="ECO:0000256" key="6">
    <source>
        <dbReference type="RuleBase" id="RU003693"/>
    </source>
</evidence>
<evidence type="ECO:0000256" key="2">
    <source>
        <dbReference type="ARBA" id="ARBA00005189"/>
    </source>
</evidence>
<dbReference type="RefSeq" id="WP_184627671.1">
    <property type="nucleotide sequence ID" value="NZ_JACHCC010000010.1"/>
</dbReference>